<reference evidence="6 7" key="1">
    <citation type="submission" date="2019-12" db="EMBL/GenBank/DDBJ databases">
        <authorList>
            <person name="Lee S.D."/>
        </authorList>
    </citation>
    <scope>NUCLEOTIDE SEQUENCE [LARGE SCALE GENOMIC DNA]</scope>
    <source>
        <strain evidence="6 7">GH3-10</strain>
    </source>
</reference>
<keyword evidence="7" id="KW-1185">Reference proteome</keyword>
<dbReference type="Gene3D" id="3.40.605.10">
    <property type="entry name" value="Aldehyde Dehydrogenase, Chain A, domain 1"/>
    <property type="match status" value="1"/>
</dbReference>
<dbReference type="InterPro" id="IPR029510">
    <property type="entry name" value="Ald_DH_CS_GLU"/>
</dbReference>
<proteinExistence type="inferred from homology"/>
<accession>A0A844XBG5</accession>
<dbReference type="EMBL" id="WUBR01000001">
    <property type="protein sequence ID" value="MWV26855.1"/>
    <property type="molecule type" value="Genomic_DNA"/>
</dbReference>
<evidence type="ECO:0000259" key="5">
    <source>
        <dbReference type="Pfam" id="PF00171"/>
    </source>
</evidence>
<dbReference type="FunFam" id="3.40.309.10:FF:000004">
    <property type="entry name" value="Succinate-semialdehyde dehydrogenase I"/>
    <property type="match status" value="1"/>
</dbReference>
<dbReference type="PROSITE" id="PS00687">
    <property type="entry name" value="ALDEHYDE_DEHYDR_GLU"/>
    <property type="match status" value="1"/>
</dbReference>
<dbReference type="InterPro" id="IPR050740">
    <property type="entry name" value="Aldehyde_DH_Superfamily"/>
</dbReference>
<gene>
    <name evidence="6" type="ORF">GRF63_02950</name>
</gene>
<feature type="active site" evidence="3">
    <location>
        <position position="247"/>
    </location>
</feature>
<organism evidence="6 7">
    <name type="scientific">Aurantiacibacter rhizosphaerae</name>
    <dbReference type="NCBI Taxonomy" id="2691582"/>
    <lineage>
        <taxon>Bacteria</taxon>
        <taxon>Pseudomonadati</taxon>
        <taxon>Pseudomonadota</taxon>
        <taxon>Alphaproteobacteria</taxon>
        <taxon>Sphingomonadales</taxon>
        <taxon>Erythrobacteraceae</taxon>
        <taxon>Aurantiacibacter</taxon>
    </lineage>
</organism>
<comment type="caution">
    <text evidence="6">The sequence shown here is derived from an EMBL/GenBank/DDBJ whole genome shotgun (WGS) entry which is preliminary data.</text>
</comment>
<reference evidence="6 7" key="2">
    <citation type="submission" date="2020-02" db="EMBL/GenBank/DDBJ databases">
        <title>Erythrobacter dongmakensis sp. nov., isolated from a tidal mudflat.</title>
        <authorList>
            <person name="Kim I.S."/>
        </authorList>
    </citation>
    <scope>NUCLEOTIDE SEQUENCE [LARGE SCALE GENOMIC DNA]</scope>
    <source>
        <strain evidence="6 7">GH3-10</strain>
    </source>
</reference>
<dbReference type="InterPro" id="IPR015590">
    <property type="entry name" value="Aldehyde_DH_dom"/>
</dbReference>
<dbReference type="FunFam" id="3.40.605.10:FF:000005">
    <property type="entry name" value="Succinate-semialdehyde dehydrogenase I"/>
    <property type="match status" value="1"/>
</dbReference>
<dbReference type="GO" id="GO:0009450">
    <property type="term" value="P:gamma-aminobutyric acid catabolic process"/>
    <property type="evidence" value="ECO:0007669"/>
    <property type="project" value="TreeGrafter"/>
</dbReference>
<evidence type="ECO:0000256" key="2">
    <source>
        <dbReference type="ARBA" id="ARBA00023002"/>
    </source>
</evidence>
<dbReference type="InterPro" id="IPR016163">
    <property type="entry name" value="Ald_DH_C"/>
</dbReference>
<evidence type="ECO:0000256" key="1">
    <source>
        <dbReference type="ARBA" id="ARBA00009986"/>
    </source>
</evidence>
<dbReference type="PANTHER" id="PTHR43353">
    <property type="entry name" value="SUCCINATE-SEMIALDEHYDE DEHYDROGENASE, MITOCHONDRIAL"/>
    <property type="match status" value="1"/>
</dbReference>
<comment type="similarity">
    <text evidence="1 4">Belongs to the aldehyde dehydrogenase family.</text>
</comment>
<dbReference type="AlphaFoldDB" id="A0A844XBG5"/>
<dbReference type="InterPro" id="IPR016162">
    <property type="entry name" value="Ald_DH_N"/>
</dbReference>
<dbReference type="PANTHER" id="PTHR43353:SF5">
    <property type="entry name" value="SUCCINATE-SEMIALDEHYDE DEHYDROGENASE, MITOCHONDRIAL"/>
    <property type="match status" value="1"/>
</dbReference>
<evidence type="ECO:0000256" key="3">
    <source>
        <dbReference type="PROSITE-ProRule" id="PRU10007"/>
    </source>
</evidence>
<dbReference type="Pfam" id="PF00171">
    <property type="entry name" value="Aldedh"/>
    <property type="match status" value="1"/>
</dbReference>
<dbReference type="GO" id="GO:0005829">
    <property type="term" value="C:cytosol"/>
    <property type="evidence" value="ECO:0007669"/>
    <property type="project" value="TreeGrafter"/>
</dbReference>
<dbReference type="Proteomes" id="UP000461409">
    <property type="component" value="Unassembled WGS sequence"/>
</dbReference>
<evidence type="ECO:0000256" key="4">
    <source>
        <dbReference type="RuleBase" id="RU003345"/>
    </source>
</evidence>
<dbReference type="GO" id="GO:0004777">
    <property type="term" value="F:succinate-semialdehyde dehydrogenase (NAD+) activity"/>
    <property type="evidence" value="ECO:0007669"/>
    <property type="project" value="TreeGrafter"/>
</dbReference>
<protein>
    <submittedName>
        <fullName evidence="6">Aldehyde dehydrogenase family protein</fullName>
    </submittedName>
</protein>
<evidence type="ECO:0000313" key="6">
    <source>
        <dbReference type="EMBL" id="MWV26855.1"/>
    </source>
</evidence>
<feature type="domain" description="Aldehyde dehydrogenase" evidence="5">
    <location>
        <begin position="19"/>
        <end position="469"/>
    </location>
</feature>
<keyword evidence="2 4" id="KW-0560">Oxidoreductase</keyword>
<evidence type="ECO:0000313" key="7">
    <source>
        <dbReference type="Proteomes" id="UP000461409"/>
    </source>
</evidence>
<dbReference type="CDD" id="cd07103">
    <property type="entry name" value="ALDH_F5_SSADH_GabD"/>
    <property type="match status" value="1"/>
</dbReference>
<sequence>MPDQALEMLCPDHLDADGMTVTNPADGSTVATIRGFDTDALTQIIERADAARHEWAARTAKERSDILRRWYDLICENTEALARLMTLESGKPLDEARGEVKYGASFIEWFSEEARRAYGEVIPPHAAGKRIVTLRQPVGTCAAITPWNFPMAMITRKAGPALAAGCSIIVKPAAMTPLSALALEKLAREACIPEDLFRVTPAIKSSAAGDLFCTHPAVRKISFTGSTEVGKVIMEKAAGQVKRLSLELGGNAPFIVFDDADIDKAIEGALASRFRNAGQTCVCANRFLVQDGIHDEFVKRLSDRVSAMKVDDGLRNPSGMGPLISDKDASRVADLVAAAEAQGAVRSGTAPSVPEGNAFHAPVVLKDVTTKMDIAHEEIFGPVAPVLRFSSESDALRIANDTPYGLAAYVFTSDAARQWRMMEGLEYGMVGVNDGLISTEVAPFGGVKESGFGREGSSHGLSEYMNIKYCLIGALAEKE</sequence>
<dbReference type="RefSeq" id="WP_160484486.1">
    <property type="nucleotide sequence ID" value="NZ_WUBR01000001.1"/>
</dbReference>
<dbReference type="Gene3D" id="3.40.309.10">
    <property type="entry name" value="Aldehyde Dehydrogenase, Chain A, domain 2"/>
    <property type="match status" value="1"/>
</dbReference>
<dbReference type="SUPFAM" id="SSF53720">
    <property type="entry name" value="ALDH-like"/>
    <property type="match status" value="1"/>
</dbReference>
<dbReference type="InterPro" id="IPR016160">
    <property type="entry name" value="Ald_DH_CS_CYS"/>
</dbReference>
<name>A0A844XBG5_9SPHN</name>
<dbReference type="PROSITE" id="PS00070">
    <property type="entry name" value="ALDEHYDE_DEHYDR_CYS"/>
    <property type="match status" value="1"/>
</dbReference>
<dbReference type="InterPro" id="IPR016161">
    <property type="entry name" value="Ald_DH/histidinol_DH"/>
</dbReference>